<reference evidence="2 3" key="1">
    <citation type="journal article" date="2021" name="Cell Host Microbe">
        <title>in vivo commensal control of Clostridioides difficile virulence.</title>
        <authorList>
            <person name="Girinathan B.P."/>
            <person name="Dibenedetto N."/>
            <person name="Worley J.N."/>
            <person name="Peltier J."/>
            <person name="Arrieta-Ortiz M.L."/>
            <person name="Rupa Christinal Immanuel S."/>
            <person name="Lavin R."/>
            <person name="Delaney M.L."/>
            <person name="Cummins C."/>
            <person name="Hoffmann M."/>
            <person name="Luo Y."/>
            <person name="Gonzalez-Escalona N."/>
            <person name="Allard M."/>
            <person name="Onderdonk A.B."/>
            <person name="Gerber G.K."/>
            <person name="Sonenshein A.L."/>
            <person name="Baliga N."/>
            <person name="Dupuy B."/>
            <person name="Bry L."/>
        </authorList>
    </citation>
    <scope>NUCLEOTIDE SEQUENCE [LARGE SCALE GENOMIC DNA]</scope>
    <source>
        <strain evidence="2 3">DSM 599</strain>
    </source>
</reference>
<keyword evidence="3" id="KW-1185">Reference proteome</keyword>
<keyword evidence="1" id="KW-0812">Transmembrane</keyword>
<keyword evidence="1" id="KW-0472">Membrane</keyword>
<keyword evidence="1" id="KW-1133">Transmembrane helix</keyword>
<gene>
    <name evidence="2" type="ORF">K5V21_09370</name>
</gene>
<protein>
    <recommendedName>
        <fullName evidence="4">Lipoprotein</fullName>
    </recommendedName>
</protein>
<dbReference type="RefSeq" id="WP_221861041.1">
    <property type="nucleotide sequence ID" value="NZ_JAIKTU010000006.1"/>
</dbReference>
<sequence length="211" mass="24486">MPIPVITSIISALSILAGSALGALFSWLINNKMHKRKMKEEHDIIADNRKYEERFKIKELCANANVIRLDICTSIYQSIRVVSKSNDIKYIYPIPINKNYSCAVSTLSDRYNIRELSYLYQLYGIIEKVNYDVLKYNKGTQEKNYEVIRGFYAILEKIYGGNVNKILNLNIDTISYENLCNNEYIKNGYKDLLNTLNKLCTEENIIKEKIN</sequence>
<name>A0ABS7KXX4_CLOSR</name>
<accession>A0ABS7KXX4</accession>
<comment type="caution">
    <text evidence="2">The sequence shown here is derived from an EMBL/GenBank/DDBJ whole genome shotgun (WGS) entry which is preliminary data.</text>
</comment>
<dbReference type="EMBL" id="JAIKTU010000006">
    <property type="protein sequence ID" value="MBY0755670.1"/>
    <property type="molecule type" value="Genomic_DNA"/>
</dbReference>
<feature type="transmembrane region" description="Helical" evidence="1">
    <location>
        <begin position="6"/>
        <end position="29"/>
    </location>
</feature>
<evidence type="ECO:0000313" key="3">
    <source>
        <dbReference type="Proteomes" id="UP001299068"/>
    </source>
</evidence>
<dbReference type="Proteomes" id="UP001299068">
    <property type="component" value="Unassembled WGS sequence"/>
</dbReference>
<proteinExistence type="predicted"/>
<evidence type="ECO:0000256" key="1">
    <source>
        <dbReference type="SAM" id="Phobius"/>
    </source>
</evidence>
<evidence type="ECO:0000313" key="2">
    <source>
        <dbReference type="EMBL" id="MBY0755670.1"/>
    </source>
</evidence>
<organism evidence="2 3">
    <name type="scientific">Clostridium sardiniense</name>
    <name type="common">Clostridium absonum</name>
    <dbReference type="NCBI Taxonomy" id="29369"/>
    <lineage>
        <taxon>Bacteria</taxon>
        <taxon>Bacillati</taxon>
        <taxon>Bacillota</taxon>
        <taxon>Clostridia</taxon>
        <taxon>Eubacteriales</taxon>
        <taxon>Clostridiaceae</taxon>
        <taxon>Clostridium</taxon>
    </lineage>
</organism>
<evidence type="ECO:0008006" key="4">
    <source>
        <dbReference type="Google" id="ProtNLM"/>
    </source>
</evidence>